<keyword evidence="2" id="KW-0548">Nucleotidyltransferase</keyword>
<dbReference type="InterPro" id="IPR057298">
    <property type="entry name" value="RDR6-like_RBD"/>
</dbReference>
<comment type="caution">
    <text evidence="2">The sequence shown here is derived from an EMBL/GenBank/DDBJ whole genome shotgun (WGS) entry which is preliminary data.</text>
</comment>
<reference evidence="2" key="2">
    <citation type="journal article" date="2024" name="Plant">
        <title>Genomic evolution and insights into agronomic trait innovations of Sesamum species.</title>
        <authorList>
            <person name="Miao H."/>
            <person name="Wang L."/>
            <person name="Qu L."/>
            <person name="Liu H."/>
            <person name="Sun Y."/>
            <person name="Le M."/>
            <person name="Wang Q."/>
            <person name="Wei S."/>
            <person name="Zheng Y."/>
            <person name="Lin W."/>
            <person name="Duan Y."/>
            <person name="Cao H."/>
            <person name="Xiong S."/>
            <person name="Wang X."/>
            <person name="Wei L."/>
            <person name="Li C."/>
            <person name="Ma Q."/>
            <person name="Ju M."/>
            <person name="Zhao R."/>
            <person name="Li G."/>
            <person name="Mu C."/>
            <person name="Tian Q."/>
            <person name="Mei H."/>
            <person name="Zhang T."/>
            <person name="Gao T."/>
            <person name="Zhang H."/>
        </authorList>
    </citation>
    <scope>NUCLEOTIDE SEQUENCE</scope>
    <source>
        <strain evidence="2">G02</strain>
    </source>
</reference>
<keyword evidence="2" id="KW-0696">RNA-directed RNA polymerase</keyword>
<dbReference type="Gene3D" id="3.30.70.330">
    <property type="match status" value="1"/>
</dbReference>
<dbReference type="GO" id="GO:0003968">
    <property type="term" value="F:RNA-directed RNA polymerase activity"/>
    <property type="evidence" value="ECO:0007669"/>
    <property type="project" value="UniProtKB-KW"/>
</dbReference>
<name>A0AAW2L0K6_SESRA</name>
<evidence type="ECO:0000313" key="2">
    <source>
        <dbReference type="EMBL" id="KAL0311781.1"/>
    </source>
</evidence>
<dbReference type="InterPro" id="IPR012677">
    <property type="entry name" value="Nucleotide-bd_a/b_plait_sf"/>
</dbReference>
<dbReference type="AlphaFoldDB" id="A0AAW2L0K6"/>
<reference evidence="2" key="1">
    <citation type="submission" date="2020-06" db="EMBL/GenBank/DDBJ databases">
        <authorList>
            <person name="Li T."/>
            <person name="Hu X."/>
            <person name="Zhang T."/>
            <person name="Song X."/>
            <person name="Zhang H."/>
            <person name="Dai N."/>
            <person name="Sheng W."/>
            <person name="Hou X."/>
            <person name="Wei L."/>
        </authorList>
    </citation>
    <scope>NUCLEOTIDE SEQUENCE</scope>
    <source>
        <strain evidence="2">G02</strain>
        <tissue evidence="2">Leaf</tissue>
    </source>
</reference>
<organism evidence="2">
    <name type="scientific">Sesamum radiatum</name>
    <name type="common">Black benniseed</name>
    <dbReference type="NCBI Taxonomy" id="300843"/>
    <lineage>
        <taxon>Eukaryota</taxon>
        <taxon>Viridiplantae</taxon>
        <taxon>Streptophyta</taxon>
        <taxon>Embryophyta</taxon>
        <taxon>Tracheophyta</taxon>
        <taxon>Spermatophyta</taxon>
        <taxon>Magnoliopsida</taxon>
        <taxon>eudicotyledons</taxon>
        <taxon>Gunneridae</taxon>
        <taxon>Pentapetalae</taxon>
        <taxon>asterids</taxon>
        <taxon>lamiids</taxon>
        <taxon>Lamiales</taxon>
        <taxon>Pedaliaceae</taxon>
        <taxon>Sesamum</taxon>
    </lineage>
</organism>
<evidence type="ECO:0000259" key="1">
    <source>
        <dbReference type="Pfam" id="PF24572"/>
    </source>
</evidence>
<gene>
    <name evidence="2" type="ORF">Sradi_5577400</name>
</gene>
<feature type="domain" description="RNA-dependent RNA polymerase 6-like RNA-binding" evidence="1">
    <location>
        <begin position="16"/>
        <end position="104"/>
    </location>
</feature>
<accession>A0AAW2L0K6</accession>
<protein>
    <submittedName>
        <fullName evidence="2">RNA-dependent RNA polymerase 6</fullName>
    </submittedName>
</protein>
<dbReference type="SUPFAM" id="SSF54928">
    <property type="entry name" value="RNA-binding domain, RBD"/>
    <property type="match status" value="1"/>
</dbReference>
<proteinExistence type="predicted"/>
<sequence>MKKTMGSEIGDNNLIVTQISVGGLENYVTAKMLLDYFEDNIGLVWRCRLKTSSTPPESNPNYEIDAESVQRKTDYVKIEPHAFVHFAVAHSAKAALDAAAVVSLYWEGSL</sequence>
<dbReference type="Pfam" id="PF24572">
    <property type="entry name" value="RBD_RDR6"/>
    <property type="match status" value="1"/>
</dbReference>
<dbReference type="GO" id="GO:0003676">
    <property type="term" value="F:nucleic acid binding"/>
    <property type="evidence" value="ECO:0007669"/>
    <property type="project" value="InterPro"/>
</dbReference>
<dbReference type="InterPro" id="IPR035979">
    <property type="entry name" value="RBD_domain_sf"/>
</dbReference>
<keyword evidence="2" id="KW-0808">Transferase</keyword>
<dbReference type="EMBL" id="JACGWJ010000026">
    <property type="protein sequence ID" value="KAL0311781.1"/>
    <property type="molecule type" value="Genomic_DNA"/>
</dbReference>